<protein>
    <submittedName>
        <fullName evidence="2">Uncharacterized protein</fullName>
    </submittedName>
</protein>
<dbReference type="EMBL" id="NMUH01000760">
    <property type="protein sequence ID" value="MQL84415.1"/>
    <property type="molecule type" value="Genomic_DNA"/>
</dbReference>
<keyword evidence="1" id="KW-0812">Transmembrane</keyword>
<feature type="transmembrane region" description="Helical" evidence="1">
    <location>
        <begin position="151"/>
        <end position="178"/>
    </location>
</feature>
<evidence type="ECO:0000313" key="2">
    <source>
        <dbReference type="EMBL" id="MQL84415.1"/>
    </source>
</evidence>
<evidence type="ECO:0000256" key="1">
    <source>
        <dbReference type="SAM" id="Phobius"/>
    </source>
</evidence>
<feature type="transmembrane region" description="Helical" evidence="1">
    <location>
        <begin position="263"/>
        <end position="285"/>
    </location>
</feature>
<dbReference type="AlphaFoldDB" id="A0A843ULR3"/>
<name>A0A843ULR3_COLES</name>
<feature type="transmembrane region" description="Helical" evidence="1">
    <location>
        <begin position="226"/>
        <end position="251"/>
    </location>
</feature>
<keyword evidence="1" id="KW-0472">Membrane</keyword>
<keyword evidence="1" id="KW-1133">Transmembrane helix</keyword>
<gene>
    <name evidence="2" type="ORF">Taro_016924</name>
</gene>
<keyword evidence="3" id="KW-1185">Reference proteome</keyword>
<proteinExistence type="predicted"/>
<evidence type="ECO:0000313" key="3">
    <source>
        <dbReference type="Proteomes" id="UP000652761"/>
    </source>
</evidence>
<dbReference type="Proteomes" id="UP000652761">
    <property type="component" value="Unassembled WGS sequence"/>
</dbReference>
<sequence length="430" mass="45557">MGGGTTFGVPGRRGGVWEVASFPVGSGCELQESVAAVAGYACCERGCCFRSCCGWIRPWPAHPSGCVAKADRAYVWCGLHRCRVVLRTLVRCSSEFLSVGSGGGLRYVVVVLAGTFWMALDAFGGGPPQSYPMFVLVVAALSLYRDELSLLPVVFLFIFEFLGCAGGTSCVPVVGWFASPLTPYMLSQMVLCCALEALVTVRRVALSTCGGRSGALCLRASKSRCGCCALEAVGFGADVAYSALFGLRFLACSFWRVSCGESFLFAVLFRSLVQLCCILSGFGACGGTMCSCSSIVISASGTLCVGLYLVAAPLSLWGGYFALSSLGLQYPRFLSLSSRQEALRAAGIGKAMVRESERSRGNAGRSLHNTFFAKVVLVRSALVLVALWEAHGFEASSQVVDAYRGYLSSWVPQAVVMADRRDWGGGGDDP</sequence>
<comment type="caution">
    <text evidence="2">The sequence shown here is derived from an EMBL/GenBank/DDBJ whole genome shotgun (WGS) entry which is preliminary data.</text>
</comment>
<organism evidence="2 3">
    <name type="scientific">Colocasia esculenta</name>
    <name type="common">Wild taro</name>
    <name type="synonym">Arum esculentum</name>
    <dbReference type="NCBI Taxonomy" id="4460"/>
    <lineage>
        <taxon>Eukaryota</taxon>
        <taxon>Viridiplantae</taxon>
        <taxon>Streptophyta</taxon>
        <taxon>Embryophyta</taxon>
        <taxon>Tracheophyta</taxon>
        <taxon>Spermatophyta</taxon>
        <taxon>Magnoliopsida</taxon>
        <taxon>Liliopsida</taxon>
        <taxon>Araceae</taxon>
        <taxon>Aroideae</taxon>
        <taxon>Colocasieae</taxon>
        <taxon>Colocasia</taxon>
    </lineage>
</organism>
<accession>A0A843ULR3</accession>
<feature type="transmembrane region" description="Helical" evidence="1">
    <location>
        <begin position="96"/>
        <end position="120"/>
    </location>
</feature>
<reference evidence="2" key="1">
    <citation type="submission" date="2017-07" db="EMBL/GenBank/DDBJ databases">
        <title>Taro Niue Genome Assembly and Annotation.</title>
        <authorList>
            <person name="Atibalentja N."/>
            <person name="Keating K."/>
            <person name="Fields C.J."/>
        </authorList>
    </citation>
    <scope>NUCLEOTIDE SEQUENCE</scope>
    <source>
        <strain evidence="2">Niue_2</strain>
        <tissue evidence="2">Leaf</tissue>
    </source>
</reference>
<feature type="transmembrane region" description="Helical" evidence="1">
    <location>
        <begin position="292"/>
        <end position="311"/>
    </location>
</feature>